<reference evidence="2 3" key="1">
    <citation type="submission" date="2014-04" db="EMBL/GenBank/DDBJ databases">
        <title>Evolutionary Origins and Diversification of the Mycorrhizal Mutualists.</title>
        <authorList>
            <consortium name="DOE Joint Genome Institute"/>
            <consortium name="Mycorrhizal Genomics Consortium"/>
            <person name="Kohler A."/>
            <person name="Kuo A."/>
            <person name="Nagy L.G."/>
            <person name="Floudas D."/>
            <person name="Copeland A."/>
            <person name="Barry K.W."/>
            <person name="Cichocki N."/>
            <person name="Veneault-Fourrey C."/>
            <person name="LaButti K."/>
            <person name="Lindquist E.A."/>
            <person name="Lipzen A."/>
            <person name="Lundell T."/>
            <person name="Morin E."/>
            <person name="Murat C."/>
            <person name="Riley R."/>
            <person name="Ohm R."/>
            <person name="Sun H."/>
            <person name="Tunlid A."/>
            <person name="Henrissat B."/>
            <person name="Grigoriev I.V."/>
            <person name="Hibbett D.S."/>
            <person name="Martin F."/>
        </authorList>
    </citation>
    <scope>NUCLEOTIDE SEQUENCE [LARGE SCALE GENOMIC DNA]</scope>
    <source>
        <strain evidence="2 3">FD-317 M1</strain>
    </source>
</reference>
<evidence type="ECO:0000256" key="1">
    <source>
        <dbReference type="SAM" id="SignalP"/>
    </source>
</evidence>
<evidence type="ECO:0000313" key="2">
    <source>
        <dbReference type="EMBL" id="KIK60446.1"/>
    </source>
</evidence>
<organism evidence="2 3">
    <name type="scientific">Collybiopsis luxurians FD-317 M1</name>
    <dbReference type="NCBI Taxonomy" id="944289"/>
    <lineage>
        <taxon>Eukaryota</taxon>
        <taxon>Fungi</taxon>
        <taxon>Dikarya</taxon>
        <taxon>Basidiomycota</taxon>
        <taxon>Agaricomycotina</taxon>
        <taxon>Agaricomycetes</taxon>
        <taxon>Agaricomycetidae</taxon>
        <taxon>Agaricales</taxon>
        <taxon>Marasmiineae</taxon>
        <taxon>Omphalotaceae</taxon>
        <taxon>Collybiopsis</taxon>
        <taxon>Collybiopsis luxurians</taxon>
    </lineage>
</organism>
<dbReference type="EMBL" id="KN834775">
    <property type="protein sequence ID" value="KIK60446.1"/>
    <property type="molecule type" value="Genomic_DNA"/>
</dbReference>
<feature type="signal peptide" evidence="1">
    <location>
        <begin position="1"/>
        <end position="19"/>
    </location>
</feature>
<dbReference type="Proteomes" id="UP000053593">
    <property type="component" value="Unassembled WGS sequence"/>
</dbReference>
<gene>
    <name evidence="2" type="ORF">GYMLUDRAFT_608140</name>
</gene>
<evidence type="ECO:0000313" key="3">
    <source>
        <dbReference type="Proteomes" id="UP000053593"/>
    </source>
</evidence>
<keyword evidence="1" id="KW-0732">Signal</keyword>
<proteinExistence type="predicted"/>
<dbReference type="HOGENOM" id="CLU_2740274_0_0_1"/>
<feature type="chain" id="PRO_5002224896" evidence="1">
    <location>
        <begin position="20"/>
        <end position="71"/>
    </location>
</feature>
<protein>
    <submittedName>
        <fullName evidence="2">Uncharacterized protein</fullName>
    </submittedName>
</protein>
<sequence>MVPRLLFLGSTFLCLEVHCERGDLNIQFDDSALVTRLDEWEDSIPEFDTDALDVAIRTHFIIYALYSVELE</sequence>
<name>A0A0D0BXM2_9AGAR</name>
<dbReference type="AlphaFoldDB" id="A0A0D0BXM2"/>
<keyword evidence="3" id="KW-1185">Reference proteome</keyword>
<accession>A0A0D0BXM2</accession>